<keyword evidence="3 7" id="KW-0479">Metal-binding</keyword>
<evidence type="ECO:0000256" key="7">
    <source>
        <dbReference type="RuleBase" id="RU003435"/>
    </source>
</evidence>
<evidence type="ECO:0000313" key="11">
    <source>
        <dbReference type="Proteomes" id="UP001501725"/>
    </source>
</evidence>
<dbReference type="InterPro" id="IPR045090">
    <property type="entry name" value="Pept_M3A_M3B"/>
</dbReference>
<evidence type="ECO:0000256" key="1">
    <source>
        <dbReference type="ARBA" id="ARBA00006040"/>
    </source>
</evidence>
<comment type="similarity">
    <text evidence="1 7">Belongs to the peptidase M3 family.</text>
</comment>
<comment type="caution">
    <text evidence="10">The sequence shown here is derived from an EMBL/GenBank/DDBJ whole genome shotgun (WGS) entry which is preliminary data.</text>
</comment>
<proteinExistence type="inferred from homology"/>
<dbReference type="CDD" id="cd06456">
    <property type="entry name" value="M3A_DCP"/>
    <property type="match status" value="1"/>
</dbReference>
<evidence type="ECO:0000256" key="5">
    <source>
        <dbReference type="ARBA" id="ARBA00022833"/>
    </source>
</evidence>
<dbReference type="RefSeq" id="WP_345257139.1">
    <property type="nucleotide sequence ID" value="NZ_BAABGY010000011.1"/>
</dbReference>
<dbReference type="NCBIfam" id="NF007624">
    <property type="entry name" value="PRK10280.1"/>
    <property type="match status" value="1"/>
</dbReference>
<keyword evidence="2 7" id="KW-0645">Protease</keyword>
<protein>
    <submittedName>
        <fullName evidence="10">Peptidyl-dipeptidase Dcp</fullName>
    </submittedName>
</protein>
<dbReference type="Gene3D" id="1.10.1370.40">
    <property type="match status" value="1"/>
</dbReference>
<dbReference type="Proteomes" id="UP001501725">
    <property type="component" value="Unassembled WGS sequence"/>
</dbReference>
<evidence type="ECO:0000256" key="2">
    <source>
        <dbReference type="ARBA" id="ARBA00022670"/>
    </source>
</evidence>
<evidence type="ECO:0000256" key="6">
    <source>
        <dbReference type="ARBA" id="ARBA00023049"/>
    </source>
</evidence>
<sequence length="704" mass="78818">MRNYLIAASLSLALAQSAAAQAPSLPPGNPFAQPSTLPYGAPPFDRIRNTDFEPALDAGLSTRLIEVSRIAENPAPPTFENTLVALQKAGVLLTRVLNVFGAVAAANTNDTLQKLQESFAAKYSANRDAILLNPKLFARVKAVYDKRKTLKLDAESQRLLEVTYKNFVLSGANISGPGRERFQALNKEEASLGARFSNLLVNAVKNGAFIVSREEDLAGLSENEKATYAANAKARGFDGKWLLPLKNTTQQPALPNLAKREVRKALFDASWNRAERGDSNDTRAVVLRLAAIRAEKAKLLGFPSFAAWKLQDQMARTPEAVDAFFARLVPLLKKKSLQEAAEIQQQINAQKGGFQLASWDWDRYAEQVRKAKYDLDESEVKPYFELNTVLEKGVFHAANLLYGITFKERHDLPVYQSDVRVWEVFDHNGQPMALFYGDYYKRDNKSGGAWMNNFVDQSTLLGTKPVITNVCNFDKPAPGQPALISFDDVRTMFHEFGHALHGLFASQKYIDLSGTNTARDFVEFPSQFNEHWALDPAVLKNYARHYKTGERIPQPIVDKIKRSATFNQGYVFTEAIEAALLDMSWHKLAPGQKVSDVDAFEKAALHSTGLDLPQVPPRYRSSYFLHIWGSSYAAGYYAYQWTKMLSEDAFVWFEEHGGLTRANGDRFRKLVLSRGNSQDYGTMYRAFRGKDPDIRPMQALLGIK</sequence>
<gene>
    <name evidence="10" type="primary">dcp</name>
    <name evidence="10" type="ORF">GCM10023184_35380</name>
</gene>
<dbReference type="Gene3D" id="1.10.1370.10">
    <property type="entry name" value="Neurolysin, domain 3"/>
    <property type="match status" value="1"/>
</dbReference>
<keyword evidence="6 7" id="KW-0482">Metalloprotease</keyword>
<evidence type="ECO:0000256" key="4">
    <source>
        <dbReference type="ARBA" id="ARBA00022801"/>
    </source>
</evidence>
<evidence type="ECO:0000256" key="3">
    <source>
        <dbReference type="ARBA" id="ARBA00022723"/>
    </source>
</evidence>
<dbReference type="EMBL" id="BAABGY010000011">
    <property type="protein sequence ID" value="GAA4338740.1"/>
    <property type="molecule type" value="Genomic_DNA"/>
</dbReference>
<keyword evidence="5 7" id="KW-0862">Zinc</keyword>
<reference evidence="11" key="1">
    <citation type="journal article" date="2019" name="Int. J. Syst. Evol. Microbiol.">
        <title>The Global Catalogue of Microorganisms (GCM) 10K type strain sequencing project: providing services to taxonomists for standard genome sequencing and annotation.</title>
        <authorList>
            <consortium name="The Broad Institute Genomics Platform"/>
            <consortium name="The Broad Institute Genome Sequencing Center for Infectious Disease"/>
            <person name="Wu L."/>
            <person name="Ma J."/>
        </authorList>
    </citation>
    <scope>NUCLEOTIDE SEQUENCE [LARGE SCALE GENOMIC DNA]</scope>
    <source>
        <strain evidence="11">JCM 17919</strain>
    </source>
</reference>
<dbReference type="Gene3D" id="3.40.390.10">
    <property type="entry name" value="Collagenase (Catalytic Domain)"/>
    <property type="match status" value="1"/>
</dbReference>
<dbReference type="InterPro" id="IPR024077">
    <property type="entry name" value="Neurolysin/TOP_dom2"/>
</dbReference>
<dbReference type="InterPro" id="IPR001567">
    <property type="entry name" value="Pept_M3A_M3B_dom"/>
</dbReference>
<evidence type="ECO:0000256" key="8">
    <source>
        <dbReference type="SAM" id="SignalP"/>
    </source>
</evidence>
<keyword evidence="8" id="KW-0732">Signal</keyword>
<dbReference type="SUPFAM" id="SSF55486">
    <property type="entry name" value="Metalloproteases ('zincins'), catalytic domain"/>
    <property type="match status" value="1"/>
</dbReference>
<feature type="signal peptide" evidence="8">
    <location>
        <begin position="1"/>
        <end position="20"/>
    </location>
</feature>
<evidence type="ECO:0000313" key="10">
    <source>
        <dbReference type="EMBL" id="GAA4338740.1"/>
    </source>
</evidence>
<organism evidence="10 11">
    <name type="scientific">Flaviaesturariibacter amylovorans</name>
    <dbReference type="NCBI Taxonomy" id="1084520"/>
    <lineage>
        <taxon>Bacteria</taxon>
        <taxon>Pseudomonadati</taxon>
        <taxon>Bacteroidota</taxon>
        <taxon>Chitinophagia</taxon>
        <taxon>Chitinophagales</taxon>
        <taxon>Chitinophagaceae</taxon>
        <taxon>Flaviaestuariibacter</taxon>
    </lineage>
</organism>
<dbReference type="InterPro" id="IPR024079">
    <property type="entry name" value="MetalloPept_cat_dom_sf"/>
</dbReference>
<keyword evidence="4 7" id="KW-0378">Hydrolase</keyword>
<evidence type="ECO:0000259" key="9">
    <source>
        <dbReference type="Pfam" id="PF01432"/>
    </source>
</evidence>
<accession>A0ABP8HG95</accession>
<keyword evidence="11" id="KW-1185">Reference proteome</keyword>
<comment type="cofactor">
    <cofactor evidence="7">
        <name>Zn(2+)</name>
        <dbReference type="ChEBI" id="CHEBI:29105"/>
    </cofactor>
    <text evidence="7">Binds 1 zinc ion.</text>
</comment>
<dbReference type="InterPro" id="IPR034005">
    <property type="entry name" value="M3A_DCP"/>
</dbReference>
<feature type="chain" id="PRO_5045243710" evidence="8">
    <location>
        <begin position="21"/>
        <end position="704"/>
    </location>
</feature>
<name>A0ABP8HG95_9BACT</name>
<dbReference type="PANTHER" id="PTHR43660:SF1">
    <property type="entry name" value="DIPEPTIDYL CARBOXYPEPTIDASE"/>
    <property type="match status" value="1"/>
</dbReference>
<dbReference type="Pfam" id="PF01432">
    <property type="entry name" value="Peptidase_M3"/>
    <property type="match status" value="1"/>
</dbReference>
<dbReference type="PANTHER" id="PTHR43660">
    <property type="entry name" value="DIPEPTIDYL CARBOXYPEPTIDASE"/>
    <property type="match status" value="1"/>
</dbReference>
<feature type="domain" description="Peptidase M3A/M3B catalytic" evidence="9">
    <location>
        <begin position="258"/>
        <end position="700"/>
    </location>
</feature>